<evidence type="ECO:0000256" key="3">
    <source>
        <dbReference type="ARBA" id="ARBA00022475"/>
    </source>
</evidence>
<protein>
    <submittedName>
        <fullName evidence="8">Dicarboxylate/amino acid:cation symporter</fullName>
    </submittedName>
</protein>
<feature type="transmembrane region" description="Helical" evidence="7">
    <location>
        <begin position="347"/>
        <end position="369"/>
    </location>
</feature>
<keyword evidence="4 7" id="KW-0812">Transmembrane</keyword>
<dbReference type="SUPFAM" id="SSF118215">
    <property type="entry name" value="Proton glutamate symport protein"/>
    <property type="match status" value="1"/>
</dbReference>
<evidence type="ECO:0000256" key="4">
    <source>
        <dbReference type="ARBA" id="ARBA00022692"/>
    </source>
</evidence>
<evidence type="ECO:0000256" key="7">
    <source>
        <dbReference type="SAM" id="Phobius"/>
    </source>
</evidence>
<dbReference type="PRINTS" id="PR00173">
    <property type="entry name" value="EDTRNSPORT"/>
</dbReference>
<evidence type="ECO:0000256" key="1">
    <source>
        <dbReference type="ARBA" id="ARBA00004651"/>
    </source>
</evidence>
<dbReference type="AlphaFoldDB" id="A0A432X8U9"/>
<dbReference type="PANTHER" id="PTHR42865">
    <property type="entry name" value="PROTON/GLUTAMATE-ASPARTATE SYMPORTER"/>
    <property type="match status" value="1"/>
</dbReference>
<dbReference type="GO" id="GO:0006835">
    <property type="term" value="P:dicarboxylic acid transport"/>
    <property type="evidence" value="ECO:0007669"/>
    <property type="project" value="TreeGrafter"/>
</dbReference>
<evidence type="ECO:0000313" key="9">
    <source>
        <dbReference type="Proteomes" id="UP000286976"/>
    </source>
</evidence>
<proteinExistence type="predicted"/>
<feature type="transmembrane region" description="Helical" evidence="7">
    <location>
        <begin position="180"/>
        <end position="205"/>
    </location>
</feature>
<sequence length="419" mass="44862">MLAIWFKIPFWQRVLGAFVFGSALGLLAPSMGVAVQPLGQLFIHSIQMLVAPLVFITIVCAMFSLGAEKGFGKIAGKTILLFVFTAFVAGLIGLSVAYFINLTPSSELVAADNTIRTVPPVSQVLLDIIPRNPFAALAEGNVLQIIVFAVLVGLALNHLGEHVAPLKRGFEAAREVMFQLTRWVLELTPLGVFGLMAWVVGSFGLDMLLPLGKFIIAIYIACLLQMALTYGGLMHFFGGMKVSRFFRTVFPTQLIAFTTSSSYGTLPSTLKTTTEGLKVSSRYASFVAPLGATINMDGCGGIYPAIAAVFIAQLYGIPLGMEQYLLIMFTATLASLGTAGIPGSAVIMLTVTLSVVGLPLEGIAFIAAIDRIIDMIRTTTNITGDMVVARVVAYQEGLIEEAPDTENAYELEKPCVQNC</sequence>
<dbReference type="InterPro" id="IPR036458">
    <property type="entry name" value="Na:dicarbo_symporter_sf"/>
</dbReference>
<feature type="transmembrane region" description="Helical" evidence="7">
    <location>
        <begin position="142"/>
        <end position="159"/>
    </location>
</feature>
<organism evidence="8 9">
    <name type="scientific">Aliidiomarina taiwanensis</name>
    <dbReference type="NCBI Taxonomy" id="946228"/>
    <lineage>
        <taxon>Bacteria</taxon>
        <taxon>Pseudomonadati</taxon>
        <taxon>Pseudomonadota</taxon>
        <taxon>Gammaproteobacteria</taxon>
        <taxon>Alteromonadales</taxon>
        <taxon>Idiomarinaceae</taxon>
        <taxon>Aliidiomarina</taxon>
    </lineage>
</organism>
<accession>A0A432X8U9</accession>
<dbReference type="Proteomes" id="UP000286976">
    <property type="component" value="Unassembled WGS sequence"/>
</dbReference>
<dbReference type="InterPro" id="IPR001991">
    <property type="entry name" value="Na-dicarboxylate_symporter"/>
</dbReference>
<feature type="transmembrane region" description="Helical" evidence="7">
    <location>
        <begin position="42"/>
        <end position="67"/>
    </location>
</feature>
<keyword evidence="5 7" id="KW-1133">Transmembrane helix</keyword>
<feature type="transmembrane region" description="Helical" evidence="7">
    <location>
        <begin position="79"/>
        <end position="100"/>
    </location>
</feature>
<comment type="subcellular location">
    <subcellularLocation>
        <location evidence="1">Cell membrane</location>
        <topology evidence="1">Multi-pass membrane protein</topology>
    </subcellularLocation>
</comment>
<dbReference type="OrthoDB" id="9766690at2"/>
<dbReference type="GO" id="GO:0005886">
    <property type="term" value="C:plasma membrane"/>
    <property type="evidence" value="ECO:0007669"/>
    <property type="project" value="UniProtKB-SubCell"/>
</dbReference>
<evidence type="ECO:0000313" key="8">
    <source>
        <dbReference type="EMBL" id="RUO43855.1"/>
    </source>
</evidence>
<dbReference type="EMBL" id="PIPQ01000001">
    <property type="protein sequence ID" value="RUO43855.1"/>
    <property type="molecule type" value="Genomic_DNA"/>
</dbReference>
<comment type="caution">
    <text evidence="8">The sequence shown here is derived from an EMBL/GenBank/DDBJ whole genome shotgun (WGS) entry which is preliminary data.</text>
</comment>
<gene>
    <name evidence="8" type="ORF">CWE15_01265</name>
</gene>
<keyword evidence="9" id="KW-1185">Reference proteome</keyword>
<evidence type="ECO:0000256" key="5">
    <source>
        <dbReference type="ARBA" id="ARBA00022989"/>
    </source>
</evidence>
<dbReference type="GO" id="GO:0015293">
    <property type="term" value="F:symporter activity"/>
    <property type="evidence" value="ECO:0007669"/>
    <property type="project" value="UniProtKB-KW"/>
</dbReference>
<name>A0A432X8U9_9GAMM</name>
<evidence type="ECO:0000256" key="2">
    <source>
        <dbReference type="ARBA" id="ARBA00022448"/>
    </source>
</evidence>
<reference evidence="8 9" key="1">
    <citation type="journal article" date="2011" name="Front. Microbiol.">
        <title>Genomic signatures of strain selection and enhancement in Bacillus atrophaeus var. globigii, a historical biowarfare simulant.</title>
        <authorList>
            <person name="Gibbons H.S."/>
            <person name="Broomall S.M."/>
            <person name="McNew L.A."/>
            <person name="Daligault H."/>
            <person name="Chapman C."/>
            <person name="Bruce D."/>
            <person name="Karavis M."/>
            <person name="Krepps M."/>
            <person name="McGregor P.A."/>
            <person name="Hong C."/>
            <person name="Park K.H."/>
            <person name="Akmal A."/>
            <person name="Feldman A."/>
            <person name="Lin J.S."/>
            <person name="Chang W.E."/>
            <person name="Higgs B.W."/>
            <person name="Demirev P."/>
            <person name="Lindquist J."/>
            <person name="Liem A."/>
            <person name="Fochler E."/>
            <person name="Read T.D."/>
            <person name="Tapia R."/>
            <person name="Johnson S."/>
            <person name="Bishop-Lilly K.A."/>
            <person name="Detter C."/>
            <person name="Han C."/>
            <person name="Sozhamannan S."/>
            <person name="Rosenzweig C.N."/>
            <person name="Skowronski E.W."/>
        </authorList>
    </citation>
    <scope>NUCLEOTIDE SEQUENCE [LARGE SCALE GENOMIC DNA]</scope>
    <source>
        <strain evidence="8 9">AIT1</strain>
    </source>
</reference>
<keyword evidence="3" id="KW-1003">Cell membrane</keyword>
<feature type="transmembrane region" description="Helical" evidence="7">
    <location>
        <begin position="211"/>
        <end position="233"/>
    </location>
</feature>
<evidence type="ECO:0000256" key="6">
    <source>
        <dbReference type="ARBA" id="ARBA00023136"/>
    </source>
</evidence>
<keyword evidence="6 7" id="KW-0472">Membrane</keyword>
<dbReference type="Gene3D" id="1.10.3860.10">
    <property type="entry name" value="Sodium:dicarboxylate symporter"/>
    <property type="match status" value="1"/>
</dbReference>
<keyword evidence="2" id="KW-0813">Transport</keyword>
<dbReference type="Pfam" id="PF00375">
    <property type="entry name" value="SDF"/>
    <property type="match status" value="1"/>
</dbReference>
<dbReference type="RefSeq" id="WP_126756243.1">
    <property type="nucleotide sequence ID" value="NZ_PIPQ01000001.1"/>
</dbReference>
<dbReference type="PANTHER" id="PTHR42865:SF7">
    <property type="entry name" value="PROTON_GLUTAMATE-ASPARTATE SYMPORTER"/>
    <property type="match status" value="1"/>
</dbReference>